<organism evidence="1 2">
    <name type="scientific">Rhizobium puerariae</name>
    <dbReference type="NCBI Taxonomy" id="1585791"/>
    <lineage>
        <taxon>Bacteria</taxon>
        <taxon>Pseudomonadati</taxon>
        <taxon>Pseudomonadota</taxon>
        <taxon>Alphaproteobacteria</taxon>
        <taxon>Hyphomicrobiales</taxon>
        <taxon>Rhizobiaceae</taxon>
        <taxon>Rhizobium/Agrobacterium group</taxon>
        <taxon>Rhizobium</taxon>
    </lineage>
</organism>
<gene>
    <name evidence="1" type="ORF">ACFFP0_26290</name>
</gene>
<evidence type="ECO:0000313" key="2">
    <source>
        <dbReference type="Proteomes" id="UP001589692"/>
    </source>
</evidence>
<name>A0ABV6AP11_9HYPH</name>
<proteinExistence type="predicted"/>
<dbReference type="Proteomes" id="UP001589692">
    <property type="component" value="Unassembled WGS sequence"/>
</dbReference>
<dbReference type="EMBL" id="JBHMAA010000033">
    <property type="protein sequence ID" value="MFB9952367.1"/>
    <property type="molecule type" value="Genomic_DNA"/>
</dbReference>
<evidence type="ECO:0000313" key="1">
    <source>
        <dbReference type="EMBL" id="MFB9952367.1"/>
    </source>
</evidence>
<protein>
    <submittedName>
        <fullName evidence="1">Uncharacterized protein</fullName>
    </submittedName>
</protein>
<dbReference type="RefSeq" id="WP_377265173.1">
    <property type="nucleotide sequence ID" value="NZ_JBHMAA010000033.1"/>
</dbReference>
<sequence>MQSRDDTDGYGRYGADIAVIHPGRIRTRPDGPSRRGDAVRKEWRGLFYNFVTEMKNGRKTL</sequence>
<reference evidence="1 2" key="1">
    <citation type="submission" date="2024-09" db="EMBL/GenBank/DDBJ databases">
        <authorList>
            <person name="Sun Q."/>
            <person name="Mori K."/>
        </authorList>
    </citation>
    <scope>NUCLEOTIDE SEQUENCE [LARGE SCALE GENOMIC DNA]</scope>
    <source>
        <strain evidence="1 2">TBRC 4938</strain>
    </source>
</reference>
<keyword evidence="2" id="KW-1185">Reference proteome</keyword>
<accession>A0ABV6AP11</accession>
<comment type="caution">
    <text evidence="1">The sequence shown here is derived from an EMBL/GenBank/DDBJ whole genome shotgun (WGS) entry which is preliminary data.</text>
</comment>